<dbReference type="Gene3D" id="1.20.1740.10">
    <property type="entry name" value="Amino acid/polyamine transporter I"/>
    <property type="match status" value="1"/>
</dbReference>
<reference evidence="8" key="1">
    <citation type="submission" date="2016-08" db="EMBL/GenBank/DDBJ databases">
        <title>Complete Genome Seqeunce of Paenibacillus sp. BIHB 4019 from tea rhizoplane.</title>
        <authorList>
            <person name="Thakur R."/>
            <person name="Swarnkar M.K."/>
            <person name="Gulati A."/>
        </authorList>
    </citation>
    <scope>NUCLEOTIDE SEQUENCE [LARGE SCALE GENOMIC DNA]</scope>
    <source>
        <strain evidence="8">BIHB4019</strain>
    </source>
</reference>
<feature type="transmembrane region" description="Helical" evidence="6">
    <location>
        <begin position="471"/>
        <end position="491"/>
    </location>
</feature>
<dbReference type="PIRSF" id="PIRSF006060">
    <property type="entry name" value="AA_transporter"/>
    <property type="match status" value="1"/>
</dbReference>
<feature type="chain" id="PRO_5039080199" description="Amino acid transporter" evidence="7">
    <location>
        <begin position="21"/>
        <end position="544"/>
    </location>
</feature>
<proteinExistence type="predicted"/>
<feature type="transmembrane region" description="Helical" evidence="6">
    <location>
        <begin position="97"/>
        <end position="119"/>
    </location>
</feature>
<dbReference type="EMBL" id="CP016808">
    <property type="protein sequence ID" value="ANY69189.1"/>
    <property type="molecule type" value="Genomic_DNA"/>
</dbReference>
<evidence type="ECO:0000256" key="7">
    <source>
        <dbReference type="SAM" id="SignalP"/>
    </source>
</evidence>
<dbReference type="GO" id="GO:0022857">
    <property type="term" value="F:transmembrane transporter activity"/>
    <property type="evidence" value="ECO:0007669"/>
    <property type="project" value="InterPro"/>
</dbReference>
<feature type="signal peptide" evidence="7">
    <location>
        <begin position="1"/>
        <end position="20"/>
    </location>
</feature>
<feature type="transmembrane region" description="Helical" evidence="6">
    <location>
        <begin position="497"/>
        <end position="514"/>
    </location>
</feature>
<evidence type="ECO:0000313" key="8">
    <source>
        <dbReference type="EMBL" id="ANY69189.1"/>
    </source>
</evidence>
<keyword evidence="2" id="KW-0813">Transport</keyword>
<dbReference type="PANTHER" id="PTHR45649">
    <property type="entry name" value="AMINO-ACID PERMEASE BAT1"/>
    <property type="match status" value="1"/>
</dbReference>
<evidence type="ECO:0000256" key="6">
    <source>
        <dbReference type="SAM" id="Phobius"/>
    </source>
</evidence>
<feature type="transmembrane region" description="Helical" evidence="6">
    <location>
        <begin position="185"/>
        <end position="204"/>
    </location>
</feature>
<feature type="transmembrane region" description="Helical" evidence="6">
    <location>
        <begin position="66"/>
        <end position="90"/>
    </location>
</feature>
<dbReference type="RefSeq" id="WP_099520225.1">
    <property type="nucleotide sequence ID" value="NZ_CP016808.1"/>
</dbReference>
<feature type="transmembrane region" description="Helical" evidence="6">
    <location>
        <begin position="428"/>
        <end position="450"/>
    </location>
</feature>
<keyword evidence="7" id="KW-0732">Signal</keyword>
<feature type="transmembrane region" description="Helical" evidence="6">
    <location>
        <begin position="402"/>
        <end position="422"/>
    </location>
</feature>
<feature type="transmembrane region" description="Helical" evidence="6">
    <location>
        <begin position="216"/>
        <end position="238"/>
    </location>
</feature>
<dbReference type="AlphaFoldDB" id="A0A1B2DNA3"/>
<gene>
    <name evidence="8" type="ORF">BBD42_23915</name>
</gene>
<dbReference type="GO" id="GO:0016020">
    <property type="term" value="C:membrane"/>
    <property type="evidence" value="ECO:0007669"/>
    <property type="project" value="UniProtKB-SubCell"/>
</dbReference>
<evidence type="ECO:0000256" key="2">
    <source>
        <dbReference type="ARBA" id="ARBA00022448"/>
    </source>
</evidence>
<keyword evidence="4 6" id="KW-1133">Transmembrane helix</keyword>
<evidence type="ECO:0000256" key="3">
    <source>
        <dbReference type="ARBA" id="ARBA00022692"/>
    </source>
</evidence>
<organism evidence="8">
    <name type="scientific">Paenibacillus sp. BIHB 4019</name>
    <dbReference type="NCBI Taxonomy" id="1870819"/>
    <lineage>
        <taxon>Bacteria</taxon>
        <taxon>Bacillati</taxon>
        <taxon>Bacillota</taxon>
        <taxon>Bacilli</taxon>
        <taxon>Bacillales</taxon>
        <taxon>Paenibacillaceae</taxon>
        <taxon>Paenibacillus</taxon>
    </lineage>
</organism>
<dbReference type="PANTHER" id="PTHR45649:SF26">
    <property type="entry name" value="OS04G0435100 PROTEIN"/>
    <property type="match status" value="1"/>
</dbReference>
<evidence type="ECO:0008006" key="9">
    <source>
        <dbReference type="Google" id="ProtNLM"/>
    </source>
</evidence>
<dbReference type="Pfam" id="PF13520">
    <property type="entry name" value="AA_permease_2"/>
    <property type="match status" value="1"/>
</dbReference>
<comment type="subcellular location">
    <subcellularLocation>
        <location evidence="1">Membrane</location>
        <topology evidence="1">Multi-pass membrane protein</topology>
    </subcellularLocation>
</comment>
<sequence length="544" mass="58175">MIALVIGLALFFAVCAAALAGAVKAQQSIKSSSHQSMTAYATYIQMQQDKHDLNLFGLAQQLRRKFGAAASFGLSFNTMGLCAAALLFLAPALQQGGPIVVGIGIPLAALFALMVSASLAELSSAIPTAGGVYHWSSALGGRVWGWHAGWFHMAGYMGLLLLTNLLCASLLDGMLAGWLGYTPSIWSKAIIALAMVVTQAALHSRGVRLLAVLLRSGLWLQLIAAIAAIGILMALYWPGAFAPELLFTLPARSGEGKGQSALGMIAGFLLLQKLFLGMDSAAQGAEETSDPRIRVPWAIYLSTAYTFIIGFVLLAVLTLVWPGFSNGGIPAGGSEWFAGSLLEAISRSPLVTLFLVVLLYSSSSSVLIACSRLLYSLTRDKALPFSKQLAGVHPATQSPRKCVWLAAALFFIILGASCVLFPERLLTAAVPSFTLICLYTAYAIPIALALRAGKKHKLLMDAPWHLGRWSRTVNMTALLWLLLSVALAASVLGQEGILGAGAVLLVSAVLDFRYRRRHLETLQSRLNKPHGEIIRIERKFKLTE</sequence>
<feature type="transmembrane region" description="Helical" evidence="6">
    <location>
        <begin position="297"/>
        <end position="321"/>
    </location>
</feature>
<evidence type="ECO:0000256" key="4">
    <source>
        <dbReference type="ARBA" id="ARBA00022989"/>
    </source>
</evidence>
<accession>A0A1B2DNA3</accession>
<evidence type="ECO:0000256" key="5">
    <source>
        <dbReference type="ARBA" id="ARBA00023136"/>
    </source>
</evidence>
<feature type="transmembrane region" description="Helical" evidence="6">
    <location>
        <begin position="258"/>
        <end position="276"/>
    </location>
</feature>
<protein>
    <recommendedName>
        <fullName evidence="9">Amino acid transporter</fullName>
    </recommendedName>
</protein>
<evidence type="ECO:0000256" key="1">
    <source>
        <dbReference type="ARBA" id="ARBA00004141"/>
    </source>
</evidence>
<keyword evidence="5 6" id="KW-0472">Membrane</keyword>
<dbReference type="InterPro" id="IPR002293">
    <property type="entry name" value="AA/rel_permease1"/>
</dbReference>
<keyword evidence="3 6" id="KW-0812">Transmembrane</keyword>
<name>A0A1B2DNA3_9BACL</name>
<feature type="transmembrane region" description="Helical" evidence="6">
    <location>
        <begin position="350"/>
        <end position="375"/>
    </location>
</feature>